<reference evidence="1" key="2">
    <citation type="submission" date="2020-09" db="EMBL/GenBank/DDBJ databases">
        <authorList>
            <person name="Sun Q."/>
            <person name="Zhou Y."/>
        </authorList>
    </citation>
    <scope>NUCLEOTIDE SEQUENCE</scope>
    <source>
        <strain evidence="1">CGMCC 4.7110</strain>
    </source>
</reference>
<dbReference type="EMBL" id="BMML01000005">
    <property type="protein sequence ID" value="GGN02063.1"/>
    <property type="molecule type" value="Genomic_DNA"/>
</dbReference>
<dbReference type="Proteomes" id="UP000653411">
    <property type="component" value="Unassembled WGS sequence"/>
</dbReference>
<gene>
    <name evidence="1" type="ORF">GCM10011578_024340</name>
</gene>
<dbReference type="AlphaFoldDB" id="A0A917XAZ4"/>
<keyword evidence="2" id="KW-1185">Reference proteome</keyword>
<comment type="caution">
    <text evidence="1">The sequence shown here is derived from an EMBL/GenBank/DDBJ whole genome shotgun (WGS) entry which is preliminary data.</text>
</comment>
<evidence type="ECO:0000313" key="1">
    <source>
        <dbReference type="EMBL" id="GGN02063.1"/>
    </source>
</evidence>
<proteinExistence type="predicted"/>
<organism evidence="1 2">
    <name type="scientific">Streptomyces fuscichromogenes</name>
    <dbReference type="NCBI Taxonomy" id="1324013"/>
    <lineage>
        <taxon>Bacteria</taxon>
        <taxon>Bacillati</taxon>
        <taxon>Actinomycetota</taxon>
        <taxon>Actinomycetes</taxon>
        <taxon>Kitasatosporales</taxon>
        <taxon>Streptomycetaceae</taxon>
        <taxon>Streptomyces</taxon>
    </lineage>
</organism>
<evidence type="ECO:0000313" key="2">
    <source>
        <dbReference type="Proteomes" id="UP000653411"/>
    </source>
</evidence>
<reference evidence="1" key="1">
    <citation type="journal article" date="2014" name="Int. J. Syst. Evol. Microbiol.">
        <title>Complete genome sequence of Corynebacterium casei LMG S-19264T (=DSM 44701T), isolated from a smear-ripened cheese.</title>
        <authorList>
            <consortium name="US DOE Joint Genome Institute (JGI-PGF)"/>
            <person name="Walter F."/>
            <person name="Albersmeier A."/>
            <person name="Kalinowski J."/>
            <person name="Ruckert C."/>
        </authorList>
    </citation>
    <scope>NUCLEOTIDE SEQUENCE</scope>
    <source>
        <strain evidence="1">CGMCC 4.7110</strain>
    </source>
</reference>
<protein>
    <submittedName>
        <fullName evidence="1">Uncharacterized protein</fullName>
    </submittedName>
</protein>
<sequence length="67" mass="7354">MPVRRERAVTTPFIGRRRQSSDSYLVQGWKVEDAERLGQMHIPGHESVVEIPGAHRVGDGTPGTTSG</sequence>
<name>A0A917XAZ4_9ACTN</name>
<accession>A0A917XAZ4</accession>